<evidence type="ECO:0000256" key="5">
    <source>
        <dbReference type="ARBA" id="ARBA00022490"/>
    </source>
</evidence>
<feature type="region of interest" description="Disordered" evidence="13">
    <location>
        <begin position="549"/>
        <end position="603"/>
    </location>
</feature>
<dbReference type="Pfam" id="PF11768">
    <property type="entry name" value="Frtz"/>
    <property type="match status" value="1"/>
</dbReference>
<evidence type="ECO:0000256" key="8">
    <source>
        <dbReference type="ARBA" id="ARBA00022794"/>
    </source>
</evidence>
<keyword evidence="5" id="KW-0963">Cytoplasm</keyword>
<evidence type="ECO:0000256" key="9">
    <source>
        <dbReference type="ARBA" id="ARBA00023069"/>
    </source>
</evidence>
<comment type="subcellular location">
    <subcellularLocation>
        <location evidence="1">Cell membrane</location>
    </subcellularLocation>
    <subcellularLocation>
        <location evidence="2">Cytoplasm</location>
        <location evidence="2">Cytoskeleton</location>
        <location evidence="2">Cilium axoneme</location>
    </subcellularLocation>
</comment>
<evidence type="ECO:0000313" key="15">
    <source>
        <dbReference type="Proteomes" id="UP000708208"/>
    </source>
</evidence>
<sequence length="698" mass="77794">MRNHGWDNSGRTVIATLLAAFRRFGEMEECSKLCFDWYFNEEGNANIEDYQALQEKGEILSLKWRSRRVLTTVFSDGVIAHLTLKNLYCQEVIVNVDKSLRHAEPITNVAYAHRVVLFLFQDNRLLIARTFDANETEEAAAVGDMIQPEVTIDVYPDFLPHLACRRLDKTISINARSDSFVIWWPACKDDVFPWSPKPEDRANVLIYQLHPNEIPTLLSFLKTDHKLIDAAFIPNYDQFSTLEQEVDAQGNIVIVEIFYDLFSMSRLNETAIPVQSEITCFAYDMGRSRLALGCCDSSIVIYSQAGRITLFTKMPFIPLAVSWHPDSHLIFVAGERGRYQLFDIALSPVLLVQAGDSTPSVTKEFTTCGPIKHTIWSPWPSSSCDSNLLIHFESGPMIILRFGLGHMGLAPLVDLYVGNSETSEAIKVLKSVYWNSDDCLTAMFSIYSSLIRRKHSDVIECELETLLAIYFVPTYGGDDQVRKKHSKSLRILARRFFMWLLPAEKFQRALQIAISLGEAGLFDKLRHVATAKGDTATAASAVSQLTPLLPSSSGSSTSSYDESCSSSRSSHSETCSCESSTESSCDDAEDSAETEESDDEVHDHHVLVSEVTAPKAGTLRVLPLEVPAHPNPISINIQPDITLQNNGSTQITSNQGASSSRHILTPSTLQVISNQRHHLEGGQPGRKPDIQVVHFGLV</sequence>
<keyword evidence="15" id="KW-1185">Reference proteome</keyword>
<name>A0A8J2K9K8_9HEXA</name>
<keyword evidence="6" id="KW-0853">WD repeat</keyword>
<comment type="similarity">
    <text evidence="3">Belongs to the WD repeat fritz family.</text>
</comment>
<dbReference type="PANTHER" id="PTHR13667">
    <property type="entry name" value="HOMOLOC-13"/>
    <property type="match status" value="1"/>
</dbReference>
<dbReference type="GO" id="GO:0044782">
    <property type="term" value="P:cilium organization"/>
    <property type="evidence" value="ECO:0007669"/>
    <property type="project" value="TreeGrafter"/>
</dbReference>
<evidence type="ECO:0000256" key="2">
    <source>
        <dbReference type="ARBA" id="ARBA00004430"/>
    </source>
</evidence>
<dbReference type="GO" id="GO:0097541">
    <property type="term" value="C:axonemal basal plate"/>
    <property type="evidence" value="ECO:0007669"/>
    <property type="project" value="TreeGrafter"/>
</dbReference>
<dbReference type="GO" id="GO:0005886">
    <property type="term" value="C:plasma membrane"/>
    <property type="evidence" value="ECO:0007669"/>
    <property type="project" value="UniProtKB-SubCell"/>
</dbReference>
<evidence type="ECO:0008006" key="16">
    <source>
        <dbReference type="Google" id="ProtNLM"/>
    </source>
</evidence>
<evidence type="ECO:0000256" key="4">
    <source>
        <dbReference type="ARBA" id="ARBA00022475"/>
    </source>
</evidence>
<organism evidence="14 15">
    <name type="scientific">Allacma fusca</name>
    <dbReference type="NCBI Taxonomy" id="39272"/>
    <lineage>
        <taxon>Eukaryota</taxon>
        <taxon>Metazoa</taxon>
        <taxon>Ecdysozoa</taxon>
        <taxon>Arthropoda</taxon>
        <taxon>Hexapoda</taxon>
        <taxon>Collembola</taxon>
        <taxon>Symphypleona</taxon>
        <taxon>Sminthuridae</taxon>
        <taxon>Allacma</taxon>
    </lineage>
</organism>
<dbReference type="GO" id="GO:0045184">
    <property type="term" value="P:establishment of protein localization"/>
    <property type="evidence" value="ECO:0007669"/>
    <property type="project" value="TreeGrafter"/>
</dbReference>
<dbReference type="GO" id="GO:0007399">
    <property type="term" value="P:nervous system development"/>
    <property type="evidence" value="ECO:0007669"/>
    <property type="project" value="TreeGrafter"/>
</dbReference>
<gene>
    <name evidence="14" type="ORF">AFUS01_LOCUS20458</name>
</gene>
<keyword evidence="9" id="KW-0969">Cilium</keyword>
<keyword evidence="10" id="KW-0472">Membrane</keyword>
<keyword evidence="11" id="KW-0206">Cytoskeleton</keyword>
<dbReference type="OrthoDB" id="10013020at2759"/>
<evidence type="ECO:0000313" key="14">
    <source>
        <dbReference type="EMBL" id="CAG7731902.1"/>
    </source>
</evidence>
<reference evidence="14" key="1">
    <citation type="submission" date="2021-06" db="EMBL/GenBank/DDBJ databases">
        <authorList>
            <person name="Hodson N. C."/>
            <person name="Mongue J. A."/>
            <person name="Jaron S. K."/>
        </authorList>
    </citation>
    <scope>NUCLEOTIDE SEQUENCE</scope>
</reference>
<feature type="compositionally biased region" description="Acidic residues" evidence="13">
    <location>
        <begin position="584"/>
        <end position="600"/>
    </location>
</feature>
<feature type="compositionally biased region" description="Low complexity" evidence="13">
    <location>
        <begin position="551"/>
        <end position="583"/>
    </location>
</feature>
<evidence type="ECO:0000256" key="3">
    <source>
        <dbReference type="ARBA" id="ARBA00006059"/>
    </source>
</evidence>
<protein>
    <recommendedName>
        <fullName evidence="16">WD repeat-containing and planar cell polarity effector protein fritz</fullName>
    </recommendedName>
</protein>
<keyword evidence="7" id="KW-0677">Repeat</keyword>
<evidence type="ECO:0000256" key="12">
    <source>
        <dbReference type="ARBA" id="ARBA00023273"/>
    </source>
</evidence>
<evidence type="ECO:0000256" key="11">
    <source>
        <dbReference type="ARBA" id="ARBA00023212"/>
    </source>
</evidence>
<dbReference type="EMBL" id="CAJVCH010221200">
    <property type="protein sequence ID" value="CAG7731902.1"/>
    <property type="molecule type" value="Genomic_DNA"/>
</dbReference>
<accession>A0A8J2K9K8</accession>
<comment type="caution">
    <text evidence="14">The sequence shown here is derived from an EMBL/GenBank/DDBJ whole genome shotgun (WGS) entry which is preliminary data.</text>
</comment>
<evidence type="ECO:0000256" key="10">
    <source>
        <dbReference type="ARBA" id="ARBA00023136"/>
    </source>
</evidence>
<keyword evidence="12" id="KW-0966">Cell projection</keyword>
<evidence type="ECO:0000256" key="1">
    <source>
        <dbReference type="ARBA" id="ARBA00004236"/>
    </source>
</evidence>
<evidence type="ECO:0000256" key="6">
    <source>
        <dbReference type="ARBA" id="ARBA00022574"/>
    </source>
</evidence>
<evidence type="ECO:0000256" key="13">
    <source>
        <dbReference type="SAM" id="MobiDB-lite"/>
    </source>
</evidence>
<dbReference type="AlphaFoldDB" id="A0A8J2K9K8"/>
<evidence type="ECO:0000256" key="7">
    <source>
        <dbReference type="ARBA" id="ARBA00022737"/>
    </source>
</evidence>
<keyword evidence="8" id="KW-0970">Cilium biogenesis/degradation</keyword>
<dbReference type="Proteomes" id="UP000708208">
    <property type="component" value="Unassembled WGS sequence"/>
</dbReference>
<dbReference type="PANTHER" id="PTHR13667:SF5">
    <property type="entry name" value="WD REPEAT-CONTAINING AND PLANAR CELL POLARITY EFFECTOR PROTEIN FRITZ HOMOLOG"/>
    <property type="match status" value="1"/>
</dbReference>
<keyword evidence="4" id="KW-1003">Cell membrane</keyword>
<dbReference type="InterPro" id="IPR024511">
    <property type="entry name" value="Frtz"/>
</dbReference>
<proteinExistence type="inferred from homology"/>